<dbReference type="Proteomes" id="UP001590950">
    <property type="component" value="Unassembled WGS sequence"/>
</dbReference>
<keyword evidence="3" id="KW-1185">Reference proteome</keyword>
<dbReference type="EMBL" id="JBEFKJ010000020">
    <property type="protein sequence ID" value="KAL2040592.1"/>
    <property type="molecule type" value="Genomic_DNA"/>
</dbReference>
<accession>A0ABR4A883</accession>
<evidence type="ECO:0000313" key="3">
    <source>
        <dbReference type="Proteomes" id="UP001590950"/>
    </source>
</evidence>
<organism evidence="2 3">
    <name type="scientific">Stereocaulon virgatum</name>
    <dbReference type="NCBI Taxonomy" id="373712"/>
    <lineage>
        <taxon>Eukaryota</taxon>
        <taxon>Fungi</taxon>
        <taxon>Dikarya</taxon>
        <taxon>Ascomycota</taxon>
        <taxon>Pezizomycotina</taxon>
        <taxon>Lecanoromycetes</taxon>
        <taxon>OSLEUM clade</taxon>
        <taxon>Lecanoromycetidae</taxon>
        <taxon>Lecanorales</taxon>
        <taxon>Lecanorineae</taxon>
        <taxon>Stereocaulaceae</taxon>
        <taxon>Stereocaulon</taxon>
    </lineage>
</organism>
<comment type="caution">
    <text evidence="2">The sequence shown here is derived from an EMBL/GenBank/DDBJ whole genome shotgun (WGS) entry which is preliminary data.</text>
</comment>
<evidence type="ECO:0008006" key="4">
    <source>
        <dbReference type="Google" id="ProtNLM"/>
    </source>
</evidence>
<proteinExistence type="predicted"/>
<reference evidence="2 3" key="1">
    <citation type="submission" date="2024-09" db="EMBL/GenBank/DDBJ databases">
        <title>Rethinking Asexuality: The Enigmatic Case of Functional Sexual Genes in Lepraria (Stereocaulaceae).</title>
        <authorList>
            <person name="Doellman M."/>
            <person name="Sun Y."/>
            <person name="Barcenas-Pena A."/>
            <person name="Lumbsch H.T."/>
            <person name="Grewe F."/>
        </authorList>
    </citation>
    <scope>NUCLEOTIDE SEQUENCE [LARGE SCALE GENOMIC DNA]</scope>
    <source>
        <strain evidence="2 3">Mercado 3170</strain>
    </source>
</reference>
<gene>
    <name evidence="2" type="ORF">N7G274_006571</name>
</gene>
<sequence length="414" mass="46724">MTDDTAVMIDDEGDSSDPPAPESPIPHKRYSHHKKTSLTFNPKECPWQALRDVVFMKQQLGLKNPDICKVLKTRYEDHQHIKIMISSNVNMMNDWWHDPLRPDSHLPLNHGIKDYAELALGIKKCLHPSKLVPKIAPAPVPDDSLRKILPKPRPNKRTSLGKSDEAMSNMHIEDTYYPTGVSSTSRTPTLGVVTSPAWSASQRQPVSQTGVMPQQLLKRKSLVLSEVNSAGPYATSNTASPYLPTSQYKVSAHNPYGTESDRLGSTSSKFKADSRTPAFTSLSTPAPPWTISTFPKERMTKRDHDAFNEEDNIPFDPQTCPWHALRDAIFSRNEMDLTRDQVCLLLRHRYGAEFPCVSTLTVENVVSMWDFCDKSGRVLYEQNERGMMQIEAELRRNLKAATEAYQAMNGAFRE</sequence>
<feature type="region of interest" description="Disordered" evidence="1">
    <location>
        <begin position="142"/>
        <end position="169"/>
    </location>
</feature>
<feature type="compositionally biased region" description="Acidic residues" evidence="1">
    <location>
        <begin position="1"/>
        <end position="15"/>
    </location>
</feature>
<protein>
    <recommendedName>
        <fullName evidence="4">Clr5 domain-containing protein</fullName>
    </recommendedName>
</protein>
<evidence type="ECO:0000313" key="2">
    <source>
        <dbReference type="EMBL" id="KAL2040592.1"/>
    </source>
</evidence>
<name>A0ABR4A883_9LECA</name>
<evidence type="ECO:0000256" key="1">
    <source>
        <dbReference type="SAM" id="MobiDB-lite"/>
    </source>
</evidence>
<feature type="region of interest" description="Disordered" evidence="1">
    <location>
        <begin position="1"/>
        <end position="33"/>
    </location>
</feature>